<proteinExistence type="inferred from homology"/>
<dbReference type="Pfam" id="PF00593">
    <property type="entry name" value="TonB_dep_Rec_b-barrel"/>
    <property type="match status" value="1"/>
</dbReference>
<dbReference type="InterPro" id="IPR012910">
    <property type="entry name" value="Plug_dom"/>
</dbReference>
<evidence type="ECO:0000256" key="6">
    <source>
        <dbReference type="ARBA" id="ARBA00023004"/>
    </source>
</evidence>
<dbReference type="PANTHER" id="PTHR32552">
    <property type="entry name" value="FERRICHROME IRON RECEPTOR-RELATED"/>
    <property type="match status" value="1"/>
</dbReference>
<keyword evidence="2 11" id="KW-0813">Transport</keyword>
<comment type="subcellular location">
    <subcellularLocation>
        <location evidence="1 11">Cell outer membrane</location>
        <topology evidence="1 11">Multi-pass membrane protein</topology>
    </subcellularLocation>
</comment>
<dbReference type="SUPFAM" id="SSF56935">
    <property type="entry name" value="Porins"/>
    <property type="match status" value="1"/>
</dbReference>
<evidence type="ECO:0000256" key="2">
    <source>
        <dbReference type="ARBA" id="ARBA00022448"/>
    </source>
</evidence>
<dbReference type="Gene3D" id="2.40.170.20">
    <property type="entry name" value="TonB-dependent receptor, beta-barrel domain"/>
    <property type="match status" value="3"/>
</dbReference>
<evidence type="ECO:0000256" key="11">
    <source>
        <dbReference type="PROSITE-ProRule" id="PRU01360"/>
    </source>
</evidence>
<keyword evidence="9 11" id="KW-0472">Membrane</keyword>
<reference evidence="15 16" key="1">
    <citation type="journal article" date="2018" name="Microbiome">
        <title>Fine metagenomic profile of the Mediterranean stratified and mixed water columns revealed by assembly and recruitment.</title>
        <authorList>
            <person name="Haro-Moreno J.M."/>
            <person name="Lopez-Perez M."/>
            <person name="De La Torre J.R."/>
            <person name="Picazo A."/>
            <person name="Camacho A."/>
            <person name="Rodriguez-Valera F."/>
        </authorList>
    </citation>
    <scope>NUCLEOTIDE SEQUENCE [LARGE SCALE GENOMIC DNA]</scope>
    <source>
        <strain evidence="15">MED-G82</strain>
    </source>
</reference>
<dbReference type="InterPro" id="IPR039426">
    <property type="entry name" value="TonB-dep_rcpt-like"/>
</dbReference>
<dbReference type="Pfam" id="PF07715">
    <property type="entry name" value="Plug"/>
    <property type="match status" value="1"/>
</dbReference>
<keyword evidence="4" id="KW-0410">Iron transport</keyword>
<dbReference type="PROSITE" id="PS52016">
    <property type="entry name" value="TONB_DEPENDENT_REC_3"/>
    <property type="match status" value="1"/>
</dbReference>
<dbReference type="InterPro" id="IPR000531">
    <property type="entry name" value="Beta-barrel_TonB"/>
</dbReference>
<evidence type="ECO:0000256" key="12">
    <source>
        <dbReference type="RuleBase" id="RU003357"/>
    </source>
</evidence>
<keyword evidence="15" id="KW-0675">Receptor</keyword>
<evidence type="ECO:0000259" key="14">
    <source>
        <dbReference type="Pfam" id="PF07715"/>
    </source>
</evidence>
<dbReference type="InterPro" id="IPR036942">
    <property type="entry name" value="Beta-barrel_TonB_sf"/>
</dbReference>
<name>A0A368BSU9_9GAMM</name>
<accession>A0A368BSU9</accession>
<keyword evidence="8 12" id="KW-0798">TonB box</keyword>
<protein>
    <submittedName>
        <fullName evidence="15">TonB-dependent receptor</fullName>
    </submittedName>
</protein>
<dbReference type="AlphaFoldDB" id="A0A368BSU9"/>
<comment type="similarity">
    <text evidence="11 12">Belongs to the TonB-dependent receptor family.</text>
</comment>
<evidence type="ECO:0000313" key="16">
    <source>
        <dbReference type="Proteomes" id="UP000253307"/>
    </source>
</evidence>
<evidence type="ECO:0000256" key="1">
    <source>
        <dbReference type="ARBA" id="ARBA00004571"/>
    </source>
</evidence>
<sequence>MERLLLSLAFVCSFALPIVAQERVIEEIIVTTTKKEASTQDLPISIEALSSEALEERQIFDLQSLSQQVPGLIHSKALGSGISINIRGSGPPGVGASVVDSVVSAINGHSVTNSILSDAGFLDLDRVEVLKGPQGTLNGRNAVGGLINYIPKRPGNEFGGYAKVRLGDFDLTHLQAAIDIPLSDSVRTRIAVQSYDRDGWVYNVHTKNQVDDRSQMDARLSIDWDINDTTLLEFTYQVNEGEDKRFNIGQIYCDKDPLMGCDPYTLGQMGQGSHSAGAFGGAFYLIANLIPSATYDMYQGAYQVKDIDEVNHNIDPRHNQKFQFGQIKLSKELESGTIEAKVSYDQRDYYHHQDNEYNVGVGGLPGTLGVMGLPPIGFEATFGFSPGSHMGQRQLQMYVTQPMQLEFANVDQNVTQSEITYISDLDGPVNFVVGWYDYGSAYRNDYLVQSAGVNMMGSFAQHPYNSLVIPGFTGGADFTGYGGVPFYTAFSLGALPNAAAGDMAAFGTALQGLFALPKYENPITMRGFFSNDHGRISNTAIFGEAYIDISEATKLTLGVRQDEFTVSNNQFSDLGDLGAGTDFYKAARATGANHTDFVRYPKVINVVESDDTSYKIALQQYLSEDIMTFVSFTTAVKAGGTNPNEKGIIDAYEKEEVEYIEVGIKGSFLDDRMLASLIYFSGDHTNQIVSAITDAGSRNTNLDATNEGLEGQITYLLTDNTRVDFSFTSIESEVASGQSQIDPLNITNGTMRVPIPAGALPWGDADAGKMASIVPGSNGLMQVGFTDKGPVYKFAGYACTVPTFNPLGQVFCPDAAITSTPIGGNTLPGIPELSYNLGITHDFVVDGGIYTLGYQYSWMDSRFADIFNNPGLEIDETEFSDLTLTYTPNDESYYIGFWVKNIDDDRSIQSIYKASNLQGGAKFANHNDPRTMGISFGVNF</sequence>
<dbReference type="GO" id="GO:0006826">
    <property type="term" value="P:iron ion transport"/>
    <property type="evidence" value="ECO:0007669"/>
    <property type="project" value="UniProtKB-KW"/>
</dbReference>
<dbReference type="GO" id="GO:0009279">
    <property type="term" value="C:cell outer membrane"/>
    <property type="evidence" value="ECO:0007669"/>
    <property type="project" value="UniProtKB-SubCell"/>
</dbReference>
<organism evidence="15 16">
    <name type="scientific">SAR86 cluster bacterium</name>
    <dbReference type="NCBI Taxonomy" id="2030880"/>
    <lineage>
        <taxon>Bacteria</taxon>
        <taxon>Pseudomonadati</taxon>
        <taxon>Pseudomonadota</taxon>
        <taxon>Gammaproteobacteria</taxon>
        <taxon>SAR86 cluster</taxon>
    </lineage>
</organism>
<feature type="domain" description="TonB-dependent receptor plug" evidence="14">
    <location>
        <begin position="39"/>
        <end position="145"/>
    </location>
</feature>
<dbReference type="PANTHER" id="PTHR32552:SF81">
    <property type="entry name" value="TONB-DEPENDENT OUTER MEMBRANE RECEPTOR"/>
    <property type="match status" value="1"/>
</dbReference>
<evidence type="ECO:0000256" key="7">
    <source>
        <dbReference type="ARBA" id="ARBA00023065"/>
    </source>
</evidence>
<evidence type="ECO:0000256" key="5">
    <source>
        <dbReference type="ARBA" id="ARBA00022692"/>
    </source>
</evidence>
<dbReference type="Proteomes" id="UP000253307">
    <property type="component" value="Unassembled WGS sequence"/>
</dbReference>
<evidence type="ECO:0000256" key="10">
    <source>
        <dbReference type="ARBA" id="ARBA00023237"/>
    </source>
</evidence>
<keyword evidence="6" id="KW-0408">Iron</keyword>
<keyword evidence="3 11" id="KW-1134">Transmembrane beta strand</keyword>
<feature type="domain" description="TonB-dependent receptor-like beta-barrel" evidence="13">
    <location>
        <begin position="457"/>
        <end position="902"/>
    </location>
</feature>
<evidence type="ECO:0000259" key="13">
    <source>
        <dbReference type="Pfam" id="PF00593"/>
    </source>
</evidence>
<keyword evidence="7" id="KW-0406">Ion transport</keyword>
<evidence type="ECO:0000256" key="3">
    <source>
        <dbReference type="ARBA" id="ARBA00022452"/>
    </source>
</evidence>
<keyword evidence="5 11" id="KW-0812">Transmembrane</keyword>
<evidence type="ECO:0000256" key="8">
    <source>
        <dbReference type="ARBA" id="ARBA00023077"/>
    </source>
</evidence>
<dbReference type="EMBL" id="QOPE01000027">
    <property type="protein sequence ID" value="RCL40399.1"/>
    <property type="molecule type" value="Genomic_DNA"/>
</dbReference>
<gene>
    <name evidence="15" type="ORF">DBW96_03545</name>
</gene>
<evidence type="ECO:0000256" key="4">
    <source>
        <dbReference type="ARBA" id="ARBA00022496"/>
    </source>
</evidence>
<keyword evidence="10 11" id="KW-0998">Cell outer membrane</keyword>
<evidence type="ECO:0000313" key="15">
    <source>
        <dbReference type="EMBL" id="RCL40399.1"/>
    </source>
</evidence>
<evidence type="ECO:0000256" key="9">
    <source>
        <dbReference type="ARBA" id="ARBA00023136"/>
    </source>
</evidence>
<comment type="caution">
    <text evidence="15">The sequence shown here is derived from an EMBL/GenBank/DDBJ whole genome shotgun (WGS) entry which is preliminary data.</text>
</comment>